<keyword evidence="2" id="KW-0732">Signal</keyword>
<organism evidence="3 6">
    <name type="scientific">Synchytrium endobioticum</name>
    <dbReference type="NCBI Taxonomy" id="286115"/>
    <lineage>
        <taxon>Eukaryota</taxon>
        <taxon>Fungi</taxon>
        <taxon>Fungi incertae sedis</taxon>
        <taxon>Chytridiomycota</taxon>
        <taxon>Chytridiomycota incertae sedis</taxon>
        <taxon>Chytridiomycetes</taxon>
        <taxon>Synchytriales</taxon>
        <taxon>Synchytriaceae</taxon>
        <taxon>Synchytrium</taxon>
    </lineage>
</organism>
<name>A0A507CRD1_9FUNG</name>
<evidence type="ECO:0000313" key="6">
    <source>
        <dbReference type="Proteomes" id="UP000320475"/>
    </source>
</evidence>
<feature type="signal peptide" evidence="2">
    <location>
        <begin position="1"/>
        <end position="25"/>
    </location>
</feature>
<dbReference type="AlphaFoldDB" id="A0A507CRD1"/>
<keyword evidence="5" id="KW-1185">Reference proteome</keyword>
<evidence type="ECO:0000313" key="3">
    <source>
        <dbReference type="EMBL" id="TPX41648.1"/>
    </source>
</evidence>
<dbReference type="Proteomes" id="UP000320475">
    <property type="component" value="Unassembled WGS sequence"/>
</dbReference>
<feature type="compositionally biased region" description="Low complexity" evidence="1">
    <location>
        <begin position="373"/>
        <end position="386"/>
    </location>
</feature>
<protein>
    <recommendedName>
        <fullName evidence="7">REJ domain-containing protein</fullName>
    </recommendedName>
</protein>
<feature type="compositionally biased region" description="Low complexity" evidence="1">
    <location>
        <begin position="168"/>
        <end position="181"/>
    </location>
</feature>
<proteinExistence type="predicted"/>
<feature type="chain" id="PRO_5036130989" description="REJ domain-containing protein" evidence="2">
    <location>
        <begin position="26"/>
        <end position="497"/>
    </location>
</feature>
<feature type="region of interest" description="Disordered" evidence="1">
    <location>
        <begin position="298"/>
        <end position="409"/>
    </location>
</feature>
<evidence type="ECO:0008006" key="7">
    <source>
        <dbReference type="Google" id="ProtNLM"/>
    </source>
</evidence>
<reference evidence="5 6" key="1">
    <citation type="journal article" date="2019" name="Sci. Rep.">
        <title>Comparative genomics of chytrid fungi reveal insights into the obligate biotrophic and pathogenic lifestyle of Synchytrium endobioticum.</title>
        <authorList>
            <person name="van de Vossenberg B.T.L.H."/>
            <person name="Warris S."/>
            <person name="Nguyen H.D.T."/>
            <person name="van Gent-Pelzer M.P.E."/>
            <person name="Joly D.L."/>
            <person name="van de Geest H.C."/>
            <person name="Bonants P.J.M."/>
            <person name="Smith D.S."/>
            <person name="Levesque C.A."/>
            <person name="van der Lee T.A.J."/>
        </authorList>
    </citation>
    <scope>NUCLEOTIDE SEQUENCE [LARGE SCALE GENOMIC DNA]</scope>
    <source>
        <strain evidence="3 6">LEV6574</strain>
        <strain evidence="4 5">MB42</strain>
    </source>
</reference>
<dbReference type="Proteomes" id="UP000317494">
    <property type="component" value="Unassembled WGS sequence"/>
</dbReference>
<evidence type="ECO:0000256" key="1">
    <source>
        <dbReference type="SAM" id="MobiDB-lite"/>
    </source>
</evidence>
<dbReference type="EMBL" id="QEAN01000053">
    <property type="protein sequence ID" value="TPX51527.1"/>
    <property type="molecule type" value="Genomic_DNA"/>
</dbReference>
<dbReference type="VEuPathDB" id="FungiDB:SeMB42_g01883"/>
<feature type="compositionally biased region" description="Low complexity" evidence="1">
    <location>
        <begin position="189"/>
        <end position="213"/>
    </location>
</feature>
<sequence>MKVFSFCTKVLSVIILSNLVKILKGLPMADTIAVGDEHAKATVAVPRPMDVPASYSWILNKNQSAAEADVPSLPTQVSQAVVVLHESPVATMAPIPMETAQPAARVDSPLPAEALNAHPKSAKPPVSSPAPGIVYLNYSIAKPSSAVFAASSPVISATKSLKSPEVIPLTQTHPEPEPTQTVGTSGPESSMWSSGCLCSSSPTSSPDGSRSGGYTSYSPSMDVSSLVDNMMTCAASSYYAGDTSSMDASAGFSSWGCGDISAPTDLRDWASFVLSPAADDSSEKEDDIGIYARGETKTYESSHGSTSHDSCSPHDSGSNSYTGSYDDSSDSEDSVSSDDSGLYSSSDSGTGSYDGSYATEGSESSDAGPSGCSDRYASGDSSSYDSSYEEDDEQSDGSGHYNSGYEPESYQKYPPTSLGAFKIMTTTACMKKIWKAEGKLFTAVIVQVYAGRQFTNIIIAETVLTFKTGTTHTRVATVVVQTATLSDFMTEWSSSRS</sequence>
<accession>A0A507CRD1</accession>
<gene>
    <name evidence="3" type="ORF">SeLEV6574_g05986</name>
    <name evidence="4" type="ORF">SeMB42_g01883</name>
</gene>
<evidence type="ECO:0000313" key="4">
    <source>
        <dbReference type="EMBL" id="TPX51527.1"/>
    </source>
</evidence>
<evidence type="ECO:0000313" key="5">
    <source>
        <dbReference type="Proteomes" id="UP000317494"/>
    </source>
</evidence>
<evidence type="ECO:0000256" key="2">
    <source>
        <dbReference type="SAM" id="SignalP"/>
    </source>
</evidence>
<comment type="caution">
    <text evidence="3">The sequence shown here is derived from an EMBL/GenBank/DDBJ whole genome shotgun (WGS) entry which is preliminary data.</text>
</comment>
<dbReference type="EMBL" id="QEAM01000309">
    <property type="protein sequence ID" value="TPX41648.1"/>
    <property type="molecule type" value="Genomic_DNA"/>
</dbReference>
<feature type="compositionally biased region" description="Acidic residues" evidence="1">
    <location>
        <begin position="327"/>
        <end position="336"/>
    </location>
</feature>
<feature type="compositionally biased region" description="Low complexity" evidence="1">
    <location>
        <begin position="301"/>
        <end position="326"/>
    </location>
</feature>
<feature type="compositionally biased region" description="Low complexity" evidence="1">
    <location>
        <begin position="337"/>
        <end position="357"/>
    </location>
</feature>
<feature type="region of interest" description="Disordered" evidence="1">
    <location>
        <begin position="168"/>
        <end position="215"/>
    </location>
</feature>